<reference evidence="2" key="1">
    <citation type="submission" date="2021-03" db="EMBL/GenBank/DDBJ databases">
        <authorList>
            <person name="Bekaert M."/>
        </authorList>
    </citation>
    <scope>NUCLEOTIDE SEQUENCE</scope>
</reference>
<dbReference type="OrthoDB" id="6140196at2759"/>
<comment type="caution">
    <text evidence="2">The sequence shown here is derived from an EMBL/GenBank/DDBJ whole genome shotgun (WGS) entry which is preliminary data.</text>
</comment>
<dbReference type="InterPro" id="IPR058210">
    <property type="entry name" value="SACS/Nov_dom"/>
</dbReference>
<feature type="domain" description="Sacsin/Nov" evidence="1">
    <location>
        <begin position="1"/>
        <end position="153"/>
    </location>
</feature>
<dbReference type="SUPFAM" id="SSF55874">
    <property type="entry name" value="ATPase domain of HSP90 chaperone/DNA topoisomerase II/histidine kinase"/>
    <property type="match status" value="1"/>
</dbReference>
<evidence type="ECO:0000259" key="1">
    <source>
        <dbReference type="Pfam" id="PF25794"/>
    </source>
</evidence>
<dbReference type="InterPro" id="IPR052972">
    <property type="entry name" value="Sacsin_chaperone_reg"/>
</dbReference>
<gene>
    <name evidence="2" type="ORF">MEDL_51956</name>
</gene>
<dbReference type="Pfam" id="PF25794">
    <property type="entry name" value="SACS"/>
    <property type="match status" value="1"/>
</dbReference>
<name>A0A8S3UBI1_MYTED</name>
<evidence type="ECO:0000313" key="2">
    <source>
        <dbReference type="EMBL" id="CAG2239592.1"/>
    </source>
</evidence>
<dbReference type="Proteomes" id="UP000683360">
    <property type="component" value="Unassembled WGS sequence"/>
</dbReference>
<accession>A0A8S3UBI1</accession>
<dbReference type="GO" id="GO:0030544">
    <property type="term" value="F:Hsp70 protein binding"/>
    <property type="evidence" value="ECO:0007669"/>
    <property type="project" value="TreeGrafter"/>
</dbReference>
<dbReference type="PANTHER" id="PTHR15600">
    <property type="entry name" value="SACSIN"/>
    <property type="match status" value="1"/>
</dbReference>
<protein>
    <submittedName>
        <fullName evidence="2">Sacsin</fullName>
    </submittedName>
</protein>
<sequence>MSECQGPALWVYNDAQFCEADLKNITKVEEATKDLSKIGKFGVGFCSVYNLTDVPSFVSGNILVFFDPQGAYLMKNKTKGMKIDMNLPRNQRLLRKWSDQFKPFQNIFGCDLSTAGSRIPHYDGTLFRLPLRTQQQSGSKLSNIVYNQEEMYKNARFENYQYSAEVEMKFKETGKHFHGQTGKSIKTTWMISWASGANQYFKQSIQNVGALMLPIAATATLIEDKNGERIAVPLSNAPHGFYKSSHIFCVLHYQ</sequence>
<dbReference type="AlphaFoldDB" id="A0A8S3UBI1"/>
<dbReference type="EMBL" id="CAJPWZ010002528">
    <property type="protein sequence ID" value="CAG2239592.1"/>
    <property type="molecule type" value="Genomic_DNA"/>
</dbReference>
<organism evidence="2 3">
    <name type="scientific">Mytilus edulis</name>
    <name type="common">Blue mussel</name>
    <dbReference type="NCBI Taxonomy" id="6550"/>
    <lineage>
        <taxon>Eukaryota</taxon>
        <taxon>Metazoa</taxon>
        <taxon>Spiralia</taxon>
        <taxon>Lophotrochozoa</taxon>
        <taxon>Mollusca</taxon>
        <taxon>Bivalvia</taxon>
        <taxon>Autobranchia</taxon>
        <taxon>Pteriomorphia</taxon>
        <taxon>Mytilida</taxon>
        <taxon>Mytiloidea</taxon>
        <taxon>Mytilidae</taxon>
        <taxon>Mytilinae</taxon>
        <taxon>Mytilus</taxon>
    </lineage>
</organism>
<dbReference type="InterPro" id="IPR036890">
    <property type="entry name" value="HATPase_C_sf"/>
</dbReference>
<keyword evidence="3" id="KW-1185">Reference proteome</keyword>
<evidence type="ECO:0000313" key="3">
    <source>
        <dbReference type="Proteomes" id="UP000683360"/>
    </source>
</evidence>
<dbReference type="PANTHER" id="PTHR15600:SF42">
    <property type="entry name" value="SACSIN"/>
    <property type="match status" value="1"/>
</dbReference>
<proteinExistence type="predicted"/>